<organism evidence="2">
    <name type="scientific">Nothobranchius pienaari</name>
    <dbReference type="NCBI Taxonomy" id="704102"/>
    <lineage>
        <taxon>Eukaryota</taxon>
        <taxon>Metazoa</taxon>
        <taxon>Chordata</taxon>
        <taxon>Craniata</taxon>
        <taxon>Vertebrata</taxon>
        <taxon>Euteleostomi</taxon>
        <taxon>Actinopterygii</taxon>
        <taxon>Neopterygii</taxon>
        <taxon>Teleostei</taxon>
        <taxon>Neoteleostei</taxon>
        <taxon>Acanthomorphata</taxon>
        <taxon>Ovalentaria</taxon>
        <taxon>Atherinomorphae</taxon>
        <taxon>Cyprinodontiformes</taxon>
        <taxon>Nothobranchiidae</taxon>
        <taxon>Nothobranchius</taxon>
    </lineage>
</organism>
<evidence type="ECO:0000313" key="2">
    <source>
        <dbReference type="EMBL" id="SBR83758.1"/>
    </source>
</evidence>
<proteinExistence type="predicted"/>
<feature type="non-terminal residue" evidence="2">
    <location>
        <position position="72"/>
    </location>
</feature>
<accession>A0A1A8PR81</accession>
<reference evidence="2" key="1">
    <citation type="submission" date="2016-05" db="EMBL/GenBank/DDBJ databases">
        <authorList>
            <person name="Lavstsen T."/>
            <person name="Jespersen J.S."/>
        </authorList>
    </citation>
    <scope>NUCLEOTIDE SEQUENCE</scope>
    <source>
        <tissue evidence="2">Brain</tissue>
    </source>
</reference>
<name>A0A1A8PR81_9TELE</name>
<protein>
    <submittedName>
        <fullName evidence="2">Uncharacterized protein</fullName>
    </submittedName>
</protein>
<reference evidence="2" key="2">
    <citation type="submission" date="2016-06" db="EMBL/GenBank/DDBJ databases">
        <title>The genome of a short-lived fish provides insights into sex chromosome evolution and the genetic control of aging.</title>
        <authorList>
            <person name="Reichwald K."/>
            <person name="Felder M."/>
            <person name="Petzold A."/>
            <person name="Koch P."/>
            <person name="Groth M."/>
            <person name="Platzer M."/>
        </authorList>
    </citation>
    <scope>NUCLEOTIDE SEQUENCE</scope>
    <source>
        <tissue evidence="2">Brain</tissue>
    </source>
</reference>
<feature type="region of interest" description="Disordered" evidence="1">
    <location>
        <begin position="52"/>
        <end position="72"/>
    </location>
</feature>
<evidence type="ECO:0000256" key="1">
    <source>
        <dbReference type="SAM" id="MobiDB-lite"/>
    </source>
</evidence>
<dbReference type="AlphaFoldDB" id="A0A1A8PR81"/>
<feature type="non-terminal residue" evidence="2">
    <location>
        <position position="1"/>
    </location>
</feature>
<gene>
    <name evidence="2" type="primary">Nfu_g_1_004191</name>
</gene>
<dbReference type="EMBL" id="HAEG01009157">
    <property type="protein sequence ID" value="SBR83758.1"/>
    <property type="molecule type" value="Transcribed_RNA"/>
</dbReference>
<sequence>GVCFWASLLKIKALIVCHTNTEGIRRNAEWMLSDAMKLRAYFGLQILAGVSRSRSGDGLTSSRAALRRKRGG</sequence>